<dbReference type="Pfam" id="PF00364">
    <property type="entry name" value="Biotin_lipoyl"/>
    <property type="match status" value="1"/>
</dbReference>
<dbReference type="Gene3D" id="4.10.320.10">
    <property type="entry name" value="E3-binding domain"/>
    <property type="match status" value="1"/>
</dbReference>
<name>A0A561UHB1_9ACTN</name>
<dbReference type="FunFam" id="3.30.559.10:FF:000007">
    <property type="entry name" value="Dihydrolipoamide acetyltransferase component of pyruvate dehydrogenase complex"/>
    <property type="match status" value="1"/>
</dbReference>
<dbReference type="PROSITE" id="PS50968">
    <property type="entry name" value="BIOTINYL_LIPOYL"/>
    <property type="match status" value="1"/>
</dbReference>
<dbReference type="PANTHER" id="PTHR43178">
    <property type="entry name" value="DIHYDROLIPOAMIDE ACETYLTRANSFERASE COMPONENT OF PYRUVATE DEHYDROGENASE COMPLEX"/>
    <property type="match status" value="1"/>
</dbReference>
<dbReference type="GO" id="GO:0031405">
    <property type="term" value="F:lipoic acid binding"/>
    <property type="evidence" value="ECO:0007669"/>
    <property type="project" value="TreeGrafter"/>
</dbReference>
<dbReference type="AlphaFoldDB" id="A0A561UHB1"/>
<dbReference type="Gene3D" id="3.30.559.10">
    <property type="entry name" value="Chloramphenicol acetyltransferase-like domain"/>
    <property type="match status" value="1"/>
</dbReference>
<feature type="domain" description="Lipoyl-binding" evidence="7">
    <location>
        <begin position="4"/>
        <end position="79"/>
    </location>
</feature>
<dbReference type="SUPFAM" id="SSF52777">
    <property type="entry name" value="CoA-dependent acyltransferases"/>
    <property type="match status" value="1"/>
</dbReference>
<dbReference type="InterPro" id="IPR050743">
    <property type="entry name" value="2-oxoacid_DH_E2_comp"/>
</dbReference>
<dbReference type="Gene3D" id="2.40.50.100">
    <property type="match status" value="1"/>
</dbReference>
<comment type="similarity">
    <text evidence="2 6">Belongs to the 2-oxoacid dehydrogenase family.</text>
</comment>
<feature type="domain" description="Peripheral subunit-binding (PSBD)" evidence="8">
    <location>
        <begin position="136"/>
        <end position="173"/>
    </location>
</feature>
<reference evidence="9 10" key="1">
    <citation type="submission" date="2019-06" db="EMBL/GenBank/DDBJ databases">
        <title>Sequencing the genomes of 1000 actinobacteria strains.</title>
        <authorList>
            <person name="Klenk H.-P."/>
        </authorList>
    </citation>
    <scope>NUCLEOTIDE SEQUENCE [LARGE SCALE GENOMIC DNA]</scope>
    <source>
        <strain evidence="9 10">DSM 44826</strain>
    </source>
</reference>
<dbReference type="PROSITE" id="PS51826">
    <property type="entry name" value="PSBD"/>
    <property type="match status" value="1"/>
</dbReference>
<evidence type="ECO:0000256" key="2">
    <source>
        <dbReference type="ARBA" id="ARBA00007317"/>
    </source>
</evidence>
<dbReference type="GO" id="GO:0016407">
    <property type="term" value="F:acetyltransferase activity"/>
    <property type="evidence" value="ECO:0007669"/>
    <property type="project" value="TreeGrafter"/>
</dbReference>
<evidence type="ECO:0000313" key="9">
    <source>
        <dbReference type="EMBL" id="TWF98743.1"/>
    </source>
</evidence>
<comment type="caution">
    <text evidence="9">The sequence shown here is derived from an EMBL/GenBank/DDBJ whole genome shotgun (WGS) entry which is preliminary data.</text>
</comment>
<sequence length="428" mass="44767">MPIVREFTLPDLGEGLTGAEVVRWLVEVGEVIAVDQPVVEVETAKAMVEVPCPYGGVVTARFGEVGEERLVGQPLVTVAVAPEPGTTVPDAAPERPLVGYGVAEGGKGARRRRVGVPVPVAEVHPVAVVTPAVVAVISPLVRRLARDNGVELTGLAGSGPDGLIVRADVDRAISARTAAPISGRTAAPAVADGSADGSIPLRGLRRTVAEKLTRSHHEIPAATCWVDADATELLAVRAQMNQDARLPKVSLLALLARISVAALARFPELNASVDLDASGAPVAIRRHQAVHLGFAAQSDRGLVVPVVRDAHLLSTEQLGAELARLTEAARAGKLTPAELTGGTFTLNNYGVFGVDGSTPILNHPEAAMLGVGRIVAKPWVHEGQLAVRQVTQLSFTFDHRVCDGGTSGGFLRFVADCLERPGMLLRQV</sequence>
<dbReference type="InterPro" id="IPR004167">
    <property type="entry name" value="PSBD"/>
</dbReference>
<dbReference type="Proteomes" id="UP000317940">
    <property type="component" value="Unassembled WGS sequence"/>
</dbReference>
<comment type="cofactor">
    <cofactor evidence="1 6">
        <name>(R)-lipoate</name>
        <dbReference type="ChEBI" id="CHEBI:83088"/>
    </cofactor>
</comment>
<keyword evidence="4 6" id="KW-0450">Lipoyl</keyword>
<dbReference type="InterPro" id="IPR023213">
    <property type="entry name" value="CAT-like_dom_sf"/>
</dbReference>
<dbReference type="RefSeq" id="WP_145908240.1">
    <property type="nucleotide sequence ID" value="NZ_BAAAMZ010000012.1"/>
</dbReference>
<organism evidence="9 10">
    <name type="scientific">Kitasatospora viridis</name>
    <dbReference type="NCBI Taxonomy" id="281105"/>
    <lineage>
        <taxon>Bacteria</taxon>
        <taxon>Bacillati</taxon>
        <taxon>Actinomycetota</taxon>
        <taxon>Actinomycetes</taxon>
        <taxon>Kitasatosporales</taxon>
        <taxon>Streptomycetaceae</taxon>
        <taxon>Kitasatospora</taxon>
    </lineage>
</organism>
<evidence type="ECO:0000256" key="1">
    <source>
        <dbReference type="ARBA" id="ARBA00001938"/>
    </source>
</evidence>
<dbReference type="Pfam" id="PF00198">
    <property type="entry name" value="2-oxoacid_dh"/>
    <property type="match status" value="1"/>
</dbReference>
<dbReference type="SUPFAM" id="SSF51230">
    <property type="entry name" value="Single hybrid motif"/>
    <property type="match status" value="1"/>
</dbReference>
<accession>A0A561UHB1</accession>
<dbReference type="InterPro" id="IPR000089">
    <property type="entry name" value="Biotin_lipoyl"/>
</dbReference>
<dbReference type="CDD" id="cd06849">
    <property type="entry name" value="lipoyl_domain"/>
    <property type="match status" value="1"/>
</dbReference>
<dbReference type="InterPro" id="IPR001078">
    <property type="entry name" value="2-oxoacid_DH_actylTfrase"/>
</dbReference>
<evidence type="ECO:0000256" key="3">
    <source>
        <dbReference type="ARBA" id="ARBA00022679"/>
    </source>
</evidence>
<protein>
    <recommendedName>
        <fullName evidence="6">Dihydrolipoamide acetyltransferase component of pyruvate dehydrogenase complex</fullName>
        <ecNumber evidence="6">2.3.1.-</ecNumber>
    </recommendedName>
</protein>
<proteinExistence type="inferred from homology"/>
<dbReference type="InterPro" id="IPR011053">
    <property type="entry name" value="Single_hybrid_motif"/>
</dbReference>
<dbReference type="OrthoDB" id="9805770at2"/>
<dbReference type="PANTHER" id="PTHR43178:SF5">
    <property type="entry name" value="LIPOAMIDE ACYLTRANSFERASE COMPONENT OF BRANCHED-CHAIN ALPHA-KETO ACID DEHYDROGENASE COMPLEX, MITOCHONDRIAL"/>
    <property type="match status" value="1"/>
</dbReference>
<dbReference type="EMBL" id="VIWT01000001">
    <property type="protein sequence ID" value="TWF98743.1"/>
    <property type="molecule type" value="Genomic_DNA"/>
</dbReference>
<evidence type="ECO:0000256" key="5">
    <source>
        <dbReference type="ARBA" id="ARBA00023315"/>
    </source>
</evidence>
<dbReference type="GO" id="GO:0005737">
    <property type="term" value="C:cytoplasm"/>
    <property type="evidence" value="ECO:0007669"/>
    <property type="project" value="TreeGrafter"/>
</dbReference>
<keyword evidence="3 6" id="KW-0808">Transferase</keyword>
<gene>
    <name evidence="9" type="ORF">FHX73_112565</name>
</gene>
<evidence type="ECO:0000256" key="6">
    <source>
        <dbReference type="RuleBase" id="RU003423"/>
    </source>
</evidence>
<dbReference type="EC" id="2.3.1.-" evidence="6"/>
<dbReference type="Pfam" id="PF02817">
    <property type="entry name" value="E3_binding"/>
    <property type="match status" value="1"/>
</dbReference>
<keyword evidence="10" id="KW-1185">Reference proteome</keyword>
<dbReference type="SUPFAM" id="SSF47005">
    <property type="entry name" value="Peripheral subunit-binding domain of 2-oxo acid dehydrogenase complex"/>
    <property type="match status" value="1"/>
</dbReference>
<evidence type="ECO:0000256" key="4">
    <source>
        <dbReference type="ARBA" id="ARBA00022823"/>
    </source>
</evidence>
<evidence type="ECO:0000259" key="8">
    <source>
        <dbReference type="PROSITE" id="PS51826"/>
    </source>
</evidence>
<evidence type="ECO:0000313" key="10">
    <source>
        <dbReference type="Proteomes" id="UP000317940"/>
    </source>
</evidence>
<evidence type="ECO:0000259" key="7">
    <source>
        <dbReference type="PROSITE" id="PS50968"/>
    </source>
</evidence>
<keyword evidence="5 6" id="KW-0012">Acyltransferase</keyword>
<dbReference type="InterPro" id="IPR036625">
    <property type="entry name" value="E3-bd_dom_sf"/>
</dbReference>
<keyword evidence="9" id="KW-0670">Pyruvate</keyword>